<feature type="domain" description="TadE-like" evidence="2">
    <location>
        <begin position="28"/>
        <end position="70"/>
    </location>
</feature>
<reference evidence="3 4" key="1">
    <citation type="submission" date="2017-09" db="EMBL/GenBank/DDBJ databases">
        <authorList>
            <person name="Varghese N."/>
            <person name="Submissions S."/>
        </authorList>
    </citation>
    <scope>NUCLEOTIDE SEQUENCE [LARGE SCALE GENOMIC DNA]</scope>
    <source>
        <strain evidence="3 4">OK806</strain>
    </source>
</reference>
<sequence>MIKNNKDTRCPGGVLPRRGIRRLRSDAGSVTLEFIVLLPFLIMVLVGIIDGSLILYDKAALTNAARAGARAGTVLKVPPLTTSQIASIAIASAQGSLVTGGTPPSPTVTVTQPNGTISGSPLQVALSYTYHGLLLGSAFSALTGPIVLSATAVMNYE</sequence>
<protein>
    <submittedName>
        <fullName evidence="3">TadE-like protein</fullName>
    </submittedName>
</protein>
<proteinExistence type="predicted"/>
<dbReference type="InterPro" id="IPR012495">
    <property type="entry name" value="TadE-like_dom"/>
</dbReference>
<dbReference type="RefSeq" id="WP_062640980.1">
    <property type="nucleotide sequence ID" value="NZ_FCOG02000095.1"/>
</dbReference>
<dbReference type="AlphaFoldDB" id="A0A7Z7I2Z8"/>
<keyword evidence="1" id="KW-0472">Membrane</keyword>
<evidence type="ECO:0000256" key="1">
    <source>
        <dbReference type="SAM" id="Phobius"/>
    </source>
</evidence>
<dbReference type="Proteomes" id="UP000219522">
    <property type="component" value="Unassembled WGS sequence"/>
</dbReference>
<evidence type="ECO:0000313" key="4">
    <source>
        <dbReference type="Proteomes" id="UP000219522"/>
    </source>
</evidence>
<dbReference type="EMBL" id="OCSU01000001">
    <property type="protein sequence ID" value="SOE57132.1"/>
    <property type="molecule type" value="Genomic_DNA"/>
</dbReference>
<organism evidence="3 4">
    <name type="scientific">Caballeronia arationis</name>
    <dbReference type="NCBI Taxonomy" id="1777142"/>
    <lineage>
        <taxon>Bacteria</taxon>
        <taxon>Pseudomonadati</taxon>
        <taxon>Pseudomonadota</taxon>
        <taxon>Betaproteobacteria</taxon>
        <taxon>Burkholderiales</taxon>
        <taxon>Burkholderiaceae</taxon>
        <taxon>Caballeronia</taxon>
    </lineage>
</organism>
<dbReference type="OrthoDB" id="6165442at2"/>
<gene>
    <name evidence="3" type="ORF">SAMN05446927_1390</name>
</gene>
<name>A0A7Z7I2Z8_9BURK</name>
<keyword evidence="4" id="KW-1185">Reference proteome</keyword>
<evidence type="ECO:0000313" key="3">
    <source>
        <dbReference type="EMBL" id="SOE57132.1"/>
    </source>
</evidence>
<comment type="caution">
    <text evidence="3">The sequence shown here is derived from an EMBL/GenBank/DDBJ whole genome shotgun (WGS) entry which is preliminary data.</text>
</comment>
<feature type="transmembrane region" description="Helical" evidence="1">
    <location>
        <begin position="128"/>
        <end position="153"/>
    </location>
</feature>
<keyword evidence="1" id="KW-1133">Transmembrane helix</keyword>
<dbReference type="Pfam" id="PF07811">
    <property type="entry name" value="TadE"/>
    <property type="match status" value="1"/>
</dbReference>
<keyword evidence="1" id="KW-0812">Transmembrane</keyword>
<feature type="transmembrane region" description="Helical" evidence="1">
    <location>
        <begin position="27"/>
        <end position="49"/>
    </location>
</feature>
<evidence type="ECO:0000259" key="2">
    <source>
        <dbReference type="Pfam" id="PF07811"/>
    </source>
</evidence>
<accession>A0A7Z7I2Z8</accession>